<evidence type="ECO:0000313" key="1">
    <source>
        <dbReference type="EMBL" id="MBB5062707.1"/>
    </source>
</evidence>
<dbReference type="EMBL" id="JACHIO010000004">
    <property type="protein sequence ID" value="MBB5062707.1"/>
    <property type="molecule type" value="Genomic_DNA"/>
</dbReference>
<dbReference type="EMBL" id="JACHIO010000038">
    <property type="protein sequence ID" value="MBB5066861.1"/>
    <property type="molecule type" value="Genomic_DNA"/>
</dbReference>
<comment type="caution">
    <text evidence="1">The sequence shown here is derived from an EMBL/GenBank/DDBJ whole genome shotgun (WGS) entry which is preliminary data.</text>
</comment>
<accession>A0A7W7ZMP0</accession>
<sequence>MQTHVGVDLHQRFCYLTAVDARGKRLKQSQ</sequence>
<feature type="non-terminal residue" evidence="1">
    <location>
        <position position="30"/>
    </location>
</feature>
<dbReference type="Proteomes" id="UP000584867">
    <property type="component" value="Unassembled WGS sequence"/>
</dbReference>
<evidence type="ECO:0000313" key="2">
    <source>
        <dbReference type="EMBL" id="MBB5066861.1"/>
    </source>
</evidence>
<reference evidence="1 3" key="1">
    <citation type="submission" date="2020-08" db="EMBL/GenBank/DDBJ databases">
        <title>Genomic Encyclopedia of Type Strains, Phase IV (KMG-V): Genome sequencing to study the core and pangenomes of soil and plant-associated prokaryotes.</title>
        <authorList>
            <person name="Whitman W."/>
        </authorList>
    </citation>
    <scope>NUCLEOTIDE SEQUENCE [LARGE SCALE GENOMIC DNA]</scope>
    <source>
        <strain evidence="1 3">X5P3</strain>
    </source>
</reference>
<protein>
    <submittedName>
        <fullName evidence="1">Uncharacterized protein</fullName>
    </submittedName>
</protein>
<dbReference type="AlphaFoldDB" id="A0A7W7ZMP0"/>
<proteinExistence type="predicted"/>
<organism evidence="1 3">
    <name type="scientific">Granulicella mallensis</name>
    <dbReference type="NCBI Taxonomy" id="940614"/>
    <lineage>
        <taxon>Bacteria</taxon>
        <taxon>Pseudomonadati</taxon>
        <taxon>Acidobacteriota</taxon>
        <taxon>Terriglobia</taxon>
        <taxon>Terriglobales</taxon>
        <taxon>Acidobacteriaceae</taxon>
        <taxon>Granulicella</taxon>
    </lineage>
</organism>
<name>A0A7W7ZMP0_9BACT</name>
<evidence type="ECO:0000313" key="3">
    <source>
        <dbReference type="Proteomes" id="UP000584867"/>
    </source>
</evidence>
<gene>
    <name evidence="1" type="ORF">HDF15_001044</name>
    <name evidence="2" type="ORF">HDF15_005247</name>
</gene>